<sequence>VLSGVRISSYTAISTQLGNNCANNCTPQYDNEAPRYVLYMLPVLSIVGWHHKALCITTILILVVPNPLNIQKLPYEYSQSLLDLLTHTHLHVLTSYWPENSVQYQRCFKFDKTNSLSQRLLVLLIPTEDLYAQPSDNRTF</sequence>
<keyword evidence="2" id="KW-1185">Reference proteome</keyword>
<comment type="caution">
    <text evidence="1">The sequence shown here is derived from an EMBL/GenBank/DDBJ whole genome shotgun (WGS) entry which is preliminary data.</text>
</comment>
<accession>A0ACA9PG60</accession>
<feature type="non-terminal residue" evidence="1">
    <location>
        <position position="1"/>
    </location>
</feature>
<reference evidence="1" key="1">
    <citation type="submission" date="2021-06" db="EMBL/GenBank/DDBJ databases">
        <authorList>
            <person name="Kallberg Y."/>
            <person name="Tangrot J."/>
            <person name="Rosling A."/>
        </authorList>
    </citation>
    <scope>NUCLEOTIDE SEQUENCE</scope>
    <source>
        <strain evidence="1">IL203A</strain>
    </source>
</reference>
<protein>
    <submittedName>
        <fullName evidence="1">13535_t:CDS:1</fullName>
    </submittedName>
</protein>
<dbReference type="Proteomes" id="UP000789702">
    <property type="component" value="Unassembled WGS sequence"/>
</dbReference>
<dbReference type="EMBL" id="CAJVPU010028366">
    <property type="protein sequence ID" value="CAG8706861.1"/>
    <property type="molecule type" value="Genomic_DNA"/>
</dbReference>
<evidence type="ECO:0000313" key="2">
    <source>
        <dbReference type="Proteomes" id="UP000789702"/>
    </source>
</evidence>
<feature type="non-terminal residue" evidence="1">
    <location>
        <position position="140"/>
    </location>
</feature>
<organism evidence="1 2">
    <name type="scientific">Dentiscutata heterogama</name>
    <dbReference type="NCBI Taxonomy" id="1316150"/>
    <lineage>
        <taxon>Eukaryota</taxon>
        <taxon>Fungi</taxon>
        <taxon>Fungi incertae sedis</taxon>
        <taxon>Mucoromycota</taxon>
        <taxon>Glomeromycotina</taxon>
        <taxon>Glomeromycetes</taxon>
        <taxon>Diversisporales</taxon>
        <taxon>Gigasporaceae</taxon>
        <taxon>Dentiscutata</taxon>
    </lineage>
</organism>
<gene>
    <name evidence="1" type="ORF">DHETER_LOCUS12042</name>
</gene>
<proteinExistence type="predicted"/>
<evidence type="ECO:0000313" key="1">
    <source>
        <dbReference type="EMBL" id="CAG8706861.1"/>
    </source>
</evidence>
<name>A0ACA9PG60_9GLOM</name>